<dbReference type="Gene3D" id="1.10.10.60">
    <property type="entry name" value="Homeodomain-like"/>
    <property type="match status" value="1"/>
</dbReference>
<keyword evidence="3" id="KW-0238">DNA-binding</keyword>
<dbReference type="GO" id="GO:0009739">
    <property type="term" value="P:response to gibberellin"/>
    <property type="evidence" value="ECO:0007669"/>
    <property type="project" value="TreeGrafter"/>
</dbReference>
<dbReference type="SMART" id="SM00717">
    <property type="entry name" value="SANT"/>
    <property type="match status" value="1"/>
</dbReference>
<dbReference type="NCBIfam" id="TIGR01557">
    <property type="entry name" value="myb_SHAQKYF"/>
    <property type="match status" value="1"/>
</dbReference>
<keyword evidence="6" id="KW-0472">Membrane</keyword>
<evidence type="ECO:0000256" key="2">
    <source>
        <dbReference type="ARBA" id="ARBA00023015"/>
    </source>
</evidence>
<dbReference type="InterPro" id="IPR017930">
    <property type="entry name" value="Myb_dom"/>
</dbReference>
<dbReference type="AlphaFoldDB" id="A0A6P6VEN3"/>
<dbReference type="GO" id="GO:0006355">
    <property type="term" value="P:regulation of DNA-templated transcription"/>
    <property type="evidence" value="ECO:0007669"/>
    <property type="project" value="UniProtKB-ARBA"/>
</dbReference>
<reference evidence="10" key="2">
    <citation type="submission" date="2025-08" db="UniProtKB">
        <authorList>
            <consortium name="RefSeq"/>
        </authorList>
    </citation>
    <scope>IDENTIFICATION</scope>
    <source>
        <tissue evidence="10">Leaves</tissue>
    </source>
</reference>
<reference evidence="9" key="1">
    <citation type="journal article" date="2025" name="Foods">
        <title>Unveiling the Microbial Signatures of Arabica Coffee Cherries: Insights into Ripeness Specific Diversity, Functional Traits, and Implications for Quality and Safety.</title>
        <authorList>
            <consortium name="RefSeq"/>
            <person name="Tenea G.N."/>
            <person name="Cifuentes V."/>
            <person name="Reyes P."/>
            <person name="Cevallos-Vallejos M."/>
        </authorList>
    </citation>
    <scope>NUCLEOTIDE SEQUENCE [LARGE SCALE GENOMIC DNA]</scope>
</reference>
<keyword evidence="6" id="KW-1133">Transmembrane helix</keyword>
<proteinExistence type="predicted"/>
<name>A0A6P6VEN3_COFAR</name>
<dbReference type="GeneID" id="113720567"/>
<accession>A0A6P6VEN3</accession>
<feature type="domain" description="HTH myb-type" evidence="8">
    <location>
        <begin position="90"/>
        <end position="146"/>
    </location>
</feature>
<gene>
    <name evidence="10" type="primary">LOC113720567</name>
</gene>
<dbReference type="PANTHER" id="PTHR44191">
    <property type="entry name" value="TRANSCRIPTION FACTOR KUA1"/>
    <property type="match status" value="1"/>
</dbReference>
<dbReference type="GO" id="GO:0009723">
    <property type="term" value="P:response to ethylene"/>
    <property type="evidence" value="ECO:0007669"/>
    <property type="project" value="TreeGrafter"/>
</dbReference>
<dbReference type="PANTHER" id="PTHR44191:SF45">
    <property type="entry name" value="TRANSCRIPTION FACTOR MYB1R1-LIKE"/>
    <property type="match status" value="1"/>
</dbReference>
<evidence type="ECO:0000313" key="10">
    <source>
        <dbReference type="RefSeq" id="XP_027101131.2"/>
    </source>
</evidence>
<dbReference type="GO" id="GO:0005634">
    <property type="term" value="C:nucleus"/>
    <property type="evidence" value="ECO:0007669"/>
    <property type="project" value="UniProtKB-SubCell"/>
</dbReference>
<dbReference type="RefSeq" id="XP_027101131.2">
    <property type="nucleotide sequence ID" value="XM_027245330.2"/>
</dbReference>
<organism evidence="9 10">
    <name type="scientific">Coffea arabica</name>
    <name type="common">Arabian coffee</name>
    <dbReference type="NCBI Taxonomy" id="13443"/>
    <lineage>
        <taxon>Eukaryota</taxon>
        <taxon>Viridiplantae</taxon>
        <taxon>Streptophyta</taxon>
        <taxon>Embryophyta</taxon>
        <taxon>Tracheophyta</taxon>
        <taxon>Spermatophyta</taxon>
        <taxon>Magnoliopsida</taxon>
        <taxon>eudicotyledons</taxon>
        <taxon>Gunneridae</taxon>
        <taxon>Pentapetalae</taxon>
        <taxon>asterids</taxon>
        <taxon>lamiids</taxon>
        <taxon>Gentianales</taxon>
        <taxon>Rubiaceae</taxon>
        <taxon>Ixoroideae</taxon>
        <taxon>Gardenieae complex</taxon>
        <taxon>Bertiereae - Coffeeae clade</taxon>
        <taxon>Coffeeae</taxon>
        <taxon>Coffea</taxon>
    </lineage>
</organism>
<keyword evidence="6" id="KW-0812">Transmembrane</keyword>
<evidence type="ECO:0000313" key="9">
    <source>
        <dbReference type="Proteomes" id="UP001652660"/>
    </source>
</evidence>
<sequence length="208" mass="23619">MVKASLRRCSHCGHNGNCSRTCNGKGIKLFGVKINVVEDDYANRQNESIRKSKSMGNLETCNGECNVPDDADGYVSDGLIHESSGAKTARERRKGKPWSEEEHRSFLLGLEKLGKGDWKGISKNFVHSRTPTQVASHAQKYFLRLMTATERKKRRSSVFDIPLDEMVGLHPVPEFSSFPPLFFFFFFFWVFWGGDTLLLLYTQLIDST</sequence>
<dbReference type="InterPro" id="IPR001005">
    <property type="entry name" value="SANT/Myb"/>
</dbReference>
<evidence type="ECO:0000256" key="3">
    <source>
        <dbReference type="ARBA" id="ARBA00023125"/>
    </source>
</evidence>
<dbReference type="GO" id="GO:0003677">
    <property type="term" value="F:DNA binding"/>
    <property type="evidence" value="ECO:0007669"/>
    <property type="project" value="UniProtKB-KW"/>
</dbReference>
<keyword evidence="2" id="KW-0805">Transcription regulation</keyword>
<keyword evidence="4" id="KW-0804">Transcription</keyword>
<dbReference type="Proteomes" id="UP001652660">
    <property type="component" value="Chromosome 2c"/>
</dbReference>
<comment type="subcellular location">
    <subcellularLocation>
        <location evidence="1">Nucleus</location>
    </subcellularLocation>
</comment>
<evidence type="ECO:0000256" key="4">
    <source>
        <dbReference type="ARBA" id="ARBA00023163"/>
    </source>
</evidence>
<dbReference type="Pfam" id="PF00249">
    <property type="entry name" value="Myb_DNA-binding"/>
    <property type="match status" value="1"/>
</dbReference>
<evidence type="ECO:0000256" key="1">
    <source>
        <dbReference type="ARBA" id="ARBA00004123"/>
    </source>
</evidence>
<dbReference type="CDD" id="cd00167">
    <property type="entry name" value="SANT"/>
    <property type="match status" value="1"/>
</dbReference>
<dbReference type="InterPro" id="IPR006447">
    <property type="entry name" value="Myb_dom_plants"/>
</dbReference>
<protein>
    <submittedName>
        <fullName evidence="10">Transcription factor MYBS3-like</fullName>
    </submittedName>
</protein>
<keyword evidence="5" id="KW-0539">Nucleus</keyword>
<dbReference type="InterPro" id="IPR009057">
    <property type="entry name" value="Homeodomain-like_sf"/>
</dbReference>
<dbReference type="SUPFAM" id="SSF46689">
    <property type="entry name" value="Homeodomain-like"/>
    <property type="match status" value="1"/>
</dbReference>
<feature type="domain" description="Myb-like" evidence="7">
    <location>
        <begin position="90"/>
        <end position="142"/>
    </location>
</feature>
<keyword evidence="9" id="KW-1185">Reference proteome</keyword>
<dbReference type="PROSITE" id="PS51294">
    <property type="entry name" value="HTH_MYB"/>
    <property type="match status" value="1"/>
</dbReference>
<dbReference type="PROSITE" id="PS50090">
    <property type="entry name" value="MYB_LIKE"/>
    <property type="match status" value="1"/>
</dbReference>
<dbReference type="InterPro" id="IPR052245">
    <property type="entry name" value="Plant_Stress_Dev_TF"/>
</dbReference>
<dbReference type="OrthoDB" id="118550at2759"/>
<evidence type="ECO:0000256" key="6">
    <source>
        <dbReference type="SAM" id="Phobius"/>
    </source>
</evidence>
<feature type="transmembrane region" description="Helical" evidence="6">
    <location>
        <begin position="181"/>
        <end position="201"/>
    </location>
</feature>
<evidence type="ECO:0000259" key="8">
    <source>
        <dbReference type="PROSITE" id="PS51294"/>
    </source>
</evidence>
<evidence type="ECO:0000256" key="5">
    <source>
        <dbReference type="ARBA" id="ARBA00023242"/>
    </source>
</evidence>
<evidence type="ECO:0000259" key="7">
    <source>
        <dbReference type="PROSITE" id="PS50090"/>
    </source>
</evidence>